<dbReference type="SUPFAM" id="SSF53686">
    <property type="entry name" value="Tryptophan synthase beta subunit-like PLP-dependent enzymes"/>
    <property type="match status" value="1"/>
</dbReference>
<dbReference type="InterPro" id="IPR036052">
    <property type="entry name" value="TrpB-like_PALP_sf"/>
</dbReference>
<dbReference type="EMBL" id="CAJVPP010002957">
    <property type="protein sequence ID" value="CAG8616652.1"/>
    <property type="molecule type" value="Genomic_DNA"/>
</dbReference>
<evidence type="ECO:0000256" key="5">
    <source>
        <dbReference type="ARBA" id="ARBA00022605"/>
    </source>
</evidence>
<dbReference type="FunFam" id="3.90.1380.10:FF:000003">
    <property type="entry name" value="THR4p Threonine synthase"/>
    <property type="match status" value="1"/>
</dbReference>
<keyword evidence="8" id="KW-0456">Lyase</keyword>
<dbReference type="GO" id="GO:0030170">
    <property type="term" value="F:pyridoxal phosphate binding"/>
    <property type="evidence" value="ECO:0007669"/>
    <property type="project" value="InterPro"/>
</dbReference>
<reference evidence="13" key="1">
    <citation type="submission" date="2021-06" db="EMBL/GenBank/DDBJ databases">
        <authorList>
            <person name="Kallberg Y."/>
            <person name="Tangrot J."/>
            <person name="Rosling A."/>
        </authorList>
    </citation>
    <scope>NUCLEOTIDE SEQUENCE</scope>
    <source>
        <strain evidence="13">87-6 pot B 2015</strain>
    </source>
</reference>
<organism evidence="13 14">
    <name type="scientific">Funneliformis mosseae</name>
    <name type="common">Endomycorrhizal fungus</name>
    <name type="synonym">Glomus mosseae</name>
    <dbReference type="NCBI Taxonomy" id="27381"/>
    <lineage>
        <taxon>Eukaryota</taxon>
        <taxon>Fungi</taxon>
        <taxon>Fungi incertae sedis</taxon>
        <taxon>Mucoromycota</taxon>
        <taxon>Glomeromycotina</taxon>
        <taxon>Glomeromycetes</taxon>
        <taxon>Glomerales</taxon>
        <taxon>Glomeraceae</taxon>
        <taxon>Funneliformis</taxon>
    </lineage>
</organism>
<dbReference type="Pfam" id="PF00291">
    <property type="entry name" value="PALP"/>
    <property type="match status" value="1"/>
</dbReference>
<comment type="similarity">
    <text evidence="3">Belongs to the threonine synthase family.</text>
</comment>
<proteinExistence type="inferred from homology"/>
<dbReference type="InterPro" id="IPR029144">
    <property type="entry name" value="Thr_synth_N"/>
</dbReference>
<keyword evidence="5" id="KW-0028">Amino-acid biosynthesis</keyword>
<evidence type="ECO:0000256" key="2">
    <source>
        <dbReference type="ARBA" id="ARBA00004979"/>
    </source>
</evidence>
<evidence type="ECO:0000256" key="3">
    <source>
        <dbReference type="ARBA" id="ARBA00005517"/>
    </source>
</evidence>
<dbReference type="InterPro" id="IPR000634">
    <property type="entry name" value="Ser/Thr_deHydtase_PyrdxlP-BS"/>
</dbReference>
<feature type="region of interest" description="Disordered" evidence="10">
    <location>
        <begin position="106"/>
        <end position="133"/>
    </location>
</feature>
<dbReference type="Gene3D" id="3.90.1380.10">
    <property type="entry name" value="Threonine synthase, N-terminal domain"/>
    <property type="match status" value="1"/>
</dbReference>
<dbReference type="InterPro" id="IPR001926">
    <property type="entry name" value="TrpB-like_PALP"/>
</dbReference>
<comment type="pathway">
    <text evidence="2">Amino-acid biosynthesis; L-threonine biosynthesis; L-threonine from L-aspartate: step 5/5.</text>
</comment>
<dbReference type="GO" id="GO:0009088">
    <property type="term" value="P:threonine biosynthetic process"/>
    <property type="evidence" value="ECO:0007669"/>
    <property type="project" value="UniProtKB-KW"/>
</dbReference>
<gene>
    <name evidence="13" type="ORF">FMOSSE_LOCUS9753</name>
</gene>
<dbReference type="EC" id="4.2.3.1" evidence="4"/>
<feature type="non-terminal residue" evidence="13">
    <location>
        <position position="1"/>
    </location>
</feature>
<dbReference type="GO" id="GO:0004795">
    <property type="term" value="F:threonine synthase activity"/>
    <property type="evidence" value="ECO:0007669"/>
    <property type="project" value="UniProtKB-EC"/>
</dbReference>
<evidence type="ECO:0000256" key="1">
    <source>
        <dbReference type="ARBA" id="ARBA00001933"/>
    </source>
</evidence>
<evidence type="ECO:0000313" key="13">
    <source>
        <dbReference type="EMBL" id="CAG8616652.1"/>
    </source>
</evidence>
<dbReference type="InterPro" id="IPR004450">
    <property type="entry name" value="Thr_synthase-like"/>
</dbReference>
<evidence type="ECO:0000259" key="11">
    <source>
        <dbReference type="Pfam" id="PF00291"/>
    </source>
</evidence>
<dbReference type="PANTHER" id="PTHR42690:SF1">
    <property type="entry name" value="THREONINE SYNTHASE-LIKE 2"/>
    <property type="match status" value="1"/>
</dbReference>
<comment type="caution">
    <text evidence="13">The sequence shown here is derived from an EMBL/GenBank/DDBJ whole genome shotgun (WGS) entry which is preliminary data.</text>
</comment>
<evidence type="ECO:0000256" key="7">
    <source>
        <dbReference type="ARBA" id="ARBA00022898"/>
    </source>
</evidence>
<feature type="domain" description="Tryptophan synthase beta chain-like PALP" evidence="11">
    <location>
        <begin position="251"/>
        <end position="457"/>
    </location>
</feature>
<feature type="compositionally biased region" description="Polar residues" evidence="10">
    <location>
        <begin position="108"/>
        <end position="118"/>
    </location>
</feature>
<evidence type="ECO:0000256" key="8">
    <source>
        <dbReference type="ARBA" id="ARBA00023239"/>
    </source>
</evidence>
<dbReference type="PANTHER" id="PTHR42690">
    <property type="entry name" value="THREONINE SYNTHASE FAMILY MEMBER"/>
    <property type="match status" value="1"/>
</dbReference>
<dbReference type="NCBIfam" id="TIGR00260">
    <property type="entry name" value="thrC"/>
    <property type="match status" value="1"/>
</dbReference>
<feature type="modified residue" description="N6-(pyridoxal phosphate)lysine" evidence="9">
    <location>
        <position position="243"/>
    </location>
</feature>
<name>A0A9N9CYK0_FUNMO</name>
<dbReference type="Gene3D" id="3.40.50.1100">
    <property type="match status" value="2"/>
</dbReference>
<dbReference type="CDD" id="cd01560">
    <property type="entry name" value="Thr-synth_2"/>
    <property type="match status" value="1"/>
</dbReference>
<keyword evidence="6" id="KW-0791">Threonine biosynthesis</keyword>
<keyword evidence="7 9" id="KW-0663">Pyridoxal phosphate</keyword>
<evidence type="ECO:0000256" key="6">
    <source>
        <dbReference type="ARBA" id="ARBA00022697"/>
    </source>
</evidence>
<evidence type="ECO:0000259" key="12">
    <source>
        <dbReference type="Pfam" id="PF14821"/>
    </source>
</evidence>
<dbReference type="Proteomes" id="UP000789375">
    <property type="component" value="Unassembled WGS sequence"/>
</dbReference>
<keyword evidence="14" id="KW-1185">Reference proteome</keyword>
<feature type="domain" description="Threonine synthase N-terminal" evidence="12">
    <location>
        <begin position="137"/>
        <end position="211"/>
    </location>
</feature>
<sequence>AIETKNPLLYYHTSQIKRTRYEKNVSYSWQNITKANTTLFVYSNKVYDLGNYQMRISCLEKIALPKGFEQETLKEQPSNSIMTVVFTGILNQSRVIQKVANMREDLSNSESPIPQSYLTVGEDGTPEERKGLKAGNRGSPKLLTFSEAVLVGLAEDGGLFIPTNIPALPENWRKDWSNLTFNSLALEIFSLYIPSEEIPRKDLEQLINKSYSTFRSNEITPLKKIREKFYILELFHGPTFAFKDVALQFLVLGATSGDTGSAAIYGLRGKKNISVFILHPHGKISPVQEAQMTTVLDKNVHNLSVEGTFDDCQDIVKNLFADNPFNEKHHLGAVNSINWARILAQIVYYYHSYFQLIKSLNITMESNAAKEIQLQFCVPTGNFGDILAGYFAKQMGLPINNLLTSTNSNDILDRFFKNGRYEKLKSESGKFVKETLSPAMDIAISSNFERLLWYLAYNDSKAQEEDKIKEVSKIVRGWMEDVKTNQSLIVEKSMLDIALCDFKSEKVSDQETLNTIQKYYAPENRDQISYILDPHTAVGVAAADRQIISPNTIQICLATAHPAKFSQAVEKALENFKAFKFESILPKEFIGLLEKEKKVVFVEKADPSLVKKVIENELDTELN</sequence>
<dbReference type="InterPro" id="IPR051166">
    <property type="entry name" value="Threonine_Synthase"/>
</dbReference>
<evidence type="ECO:0000256" key="4">
    <source>
        <dbReference type="ARBA" id="ARBA00013028"/>
    </source>
</evidence>
<evidence type="ECO:0000313" key="14">
    <source>
        <dbReference type="Proteomes" id="UP000789375"/>
    </source>
</evidence>
<comment type="cofactor">
    <cofactor evidence="1 9">
        <name>pyridoxal 5'-phosphate</name>
        <dbReference type="ChEBI" id="CHEBI:597326"/>
    </cofactor>
</comment>
<dbReference type="Pfam" id="PF24857">
    <property type="entry name" value="THR4_C"/>
    <property type="match status" value="1"/>
</dbReference>
<accession>A0A9N9CYK0</accession>
<dbReference type="InterPro" id="IPR037158">
    <property type="entry name" value="Thr_synth_N_sf"/>
</dbReference>
<protein>
    <recommendedName>
        <fullName evidence="4">threonine synthase</fullName>
        <ecNumber evidence="4">4.2.3.1</ecNumber>
    </recommendedName>
</protein>
<evidence type="ECO:0000256" key="10">
    <source>
        <dbReference type="SAM" id="MobiDB-lite"/>
    </source>
</evidence>
<dbReference type="PROSITE" id="PS00165">
    <property type="entry name" value="DEHYDRATASE_SER_THR"/>
    <property type="match status" value="1"/>
</dbReference>
<dbReference type="Pfam" id="PF14821">
    <property type="entry name" value="Thr_synth_N"/>
    <property type="match status" value="1"/>
</dbReference>
<evidence type="ECO:0000256" key="9">
    <source>
        <dbReference type="PIRSR" id="PIRSR604450-51"/>
    </source>
</evidence>
<dbReference type="AlphaFoldDB" id="A0A9N9CYK0"/>